<evidence type="ECO:0000313" key="3">
    <source>
        <dbReference type="Proteomes" id="UP000049855"/>
    </source>
</evidence>
<organism evidence="2 3">
    <name type="scientific">Sporomusa ovata</name>
    <dbReference type="NCBI Taxonomy" id="2378"/>
    <lineage>
        <taxon>Bacteria</taxon>
        <taxon>Bacillati</taxon>
        <taxon>Bacillota</taxon>
        <taxon>Negativicutes</taxon>
        <taxon>Selenomonadales</taxon>
        <taxon>Sporomusaceae</taxon>
        <taxon>Sporomusa</taxon>
    </lineage>
</organism>
<name>A0A0U1L494_9FIRM</name>
<dbReference type="RefSeq" id="WP_021170490.1">
    <property type="nucleotide sequence ID" value="NZ_CTRP01000014.1"/>
</dbReference>
<reference evidence="3" key="1">
    <citation type="submission" date="2015-03" db="EMBL/GenBank/DDBJ databases">
        <authorList>
            <person name="Nijsse Bart"/>
        </authorList>
    </citation>
    <scope>NUCLEOTIDE SEQUENCE [LARGE SCALE GENOMIC DNA]</scope>
</reference>
<dbReference type="SUPFAM" id="SSF51658">
    <property type="entry name" value="Xylose isomerase-like"/>
    <property type="match status" value="1"/>
</dbReference>
<dbReference type="Pfam" id="PF01261">
    <property type="entry name" value="AP_endonuc_2"/>
    <property type="match status" value="1"/>
</dbReference>
<evidence type="ECO:0000259" key="1">
    <source>
        <dbReference type="Pfam" id="PF01261"/>
    </source>
</evidence>
<evidence type="ECO:0000313" key="2">
    <source>
        <dbReference type="EMBL" id="CQR74506.1"/>
    </source>
</evidence>
<protein>
    <recommendedName>
        <fullName evidence="1">Xylose isomerase-like TIM barrel domain-containing protein</fullName>
    </recommendedName>
</protein>
<dbReference type="InterPro" id="IPR036237">
    <property type="entry name" value="Xyl_isomerase-like_sf"/>
</dbReference>
<dbReference type="EMBL" id="CTRP01000014">
    <property type="protein sequence ID" value="CQR74506.1"/>
    <property type="molecule type" value="Genomic_DNA"/>
</dbReference>
<sequence>MRQLISLPNCSNGQEVSHDYFEWLEPLLLRRQLAGIEIYLGNCGDPKLLPSQWIQGAHFSLGDSWLAFWRQDLQILLAQFGSKAGIKANYGGLTRDEWLEGCRQQINIARTAGAGYLVFPISEVKPWEIYTWQFGATDDEVVTAAIEVINELAPYIPDNMALLFANKWWPGLRLLDKKIAAKLIRGVKHPNIGFMLDTGHLMNTNQNLKTEVEGVDYILAVLNKLGAYRRYIRGLHLSCSLSGEYVRRQQQQGDRHSHGTLERLAHRLRIDEQRSFRVPAVKRIVYAVRPEVLVHHFRMESVSDWERKIRRQQEALLSPADRRRQGVSVGRR</sequence>
<gene>
    <name evidence="2" type="ORF">SpAn4DRAFT_0968</name>
</gene>
<keyword evidence="3" id="KW-1185">Reference proteome</keyword>
<dbReference type="Proteomes" id="UP000049855">
    <property type="component" value="Unassembled WGS sequence"/>
</dbReference>
<dbReference type="Gene3D" id="3.20.20.150">
    <property type="entry name" value="Divalent-metal-dependent TIM barrel enzymes"/>
    <property type="match status" value="1"/>
</dbReference>
<dbReference type="InterPro" id="IPR013022">
    <property type="entry name" value="Xyl_isomerase-like_TIM-brl"/>
</dbReference>
<dbReference type="AlphaFoldDB" id="A0A0U1L494"/>
<feature type="domain" description="Xylose isomerase-like TIM barrel" evidence="1">
    <location>
        <begin position="94"/>
        <end position="256"/>
    </location>
</feature>
<accession>A0A0U1L494</accession>
<proteinExistence type="predicted"/>